<feature type="transmembrane region" description="Helical" evidence="1">
    <location>
        <begin position="245"/>
        <end position="268"/>
    </location>
</feature>
<keyword evidence="1" id="KW-0812">Transmembrane</keyword>
<feature type="transmembrane region" description="Helical" evidence="1">
    <location>
        <begin position="216"/>
        <end position="239"/>
    </location>
</feature>
<protein>
    <recommendedName>
        <fullName evidence="4">Transmembrane protein</fullName>
    </recommendedName>
</protein>
<accession>A0A8J8NUL9</accession>
<name>A0A8J8NUL9_HALGN</name>
<sequence length="281" mass="30584">MILSLIKQSIFRYIFSFYFSAPCLVLSAATDIFTNRIANSTPALKGRHSSQKDMILSNSPSSSRFSERVGETWKSWMKCFRESSMAMQRWLEEPQDSLMSLRPSSRIFGCRSPQSCLSFWVDYSQQLTILENSAISLILPTLLKSCPTYGAGLCPCSCPPLYIEKNEPVRTRFSVFPGAAKRLFAASESFLLSESYQMESVLDCGAPIEACRKARWVAFSCLGSGVAAGMGIFCSSLPLLLLASWVLAGALSAGLGYFGACFFSSLIAPSGSAPAPPSALP</sequence>
<keyword evidence="1" id="KW-0472">Membrane</keyword>
<dbReference type="Proteomes" id="UP000785679">
    <property type="component" value="Unassembled WGS sequence"/>
</dbReference>
<proteinExistence type="predicted"/>
<evidence type="ECO:0000313" key="3">
    <source>
        <dbReference type="Proteomes" id="UP000785679"/>
    </source>
</evidence>
<evidence type="ECO:0000256" key="1">
    <source>
        <dbReference type="SAM" id="Phobius"/>
    </source>
</evidence>
<keyword evidence="1" id="KW-1133">Transmembrane helix</keyword>
<evidence type="ECO:0000313" key="2">
    <source>
        <dbReference type="EMBL" id="TNV80529.1"/>
    </source>
</evidence>
<gene>
    <name evidence="2" type="ORF">FGO68_gene1487</name>
</gene>
<comment type="caution">
    <text evidence="2">The sequence shown here is derived from an EMBL/GenBank/DDBJ whole genome shotgun (WGS) entry which is preliminary data.</text>
</comment>
<dbReference type="EMBL" id="RRYP01007392">
    <property type="protein sequence ID" value="TNV80529.1"/>
    <property type="molecule type" value="Genomic_DNA"/>
</dbReference>
<keyword evidence="3" id="KW-1185">Reference proteome</keyword>
<organism evidence="2 3">
    <name type="scientific">Halteria grandinella</name>
    <dbReference type="NCBI Taxonomy" id="5974"/>
    <lineage>
        <taxon>Eukaryota</taxon>
        <taxon>Sar</taxon>
        <taxon>Alveolata</taxon>
        <taxon>Ciliophora</taxon>
        <taxon>Intramacronucleata</taxon>
        <taxon>Spirotrichea</taxon>
        <taxon>Stichotrichia</taxon>
        <taxon>Sporadotrichida</taxon>
        <taxon>Halteriidae</taxon>
        <taxon>Halteria</taxon>
    </lineage>
</organism>
<evidence type="ECO:0008006" key="4">
    <source>
        <dbReference type="Google" id="ProtNLM"/>
    </source>
</evidence>
<reference evidence="2" key="1">
    <citation type="submission" date="2019-06" db="EMBL/GenBank/DDBJ databases">
        <authorList>
            <person name="Zheng W."/>
        </authorList>
    </citation>
    <scope>NUCLEOTIDE SEQUENCE</scope>
    <source>
        <strain evidence="2">QDHG01</strain>
    </source>
</reference>
<dbReference type="AlphaFoldDB" id="A0A8J8NUL9"/>